<proteinExistence type="predicted"/>
<organism evidence="1 2">
    <name type="scientific">Jimgerdemannia flammicorona</name>
    <dbReference type="NCBI Taxonomy" id="994334"/>
    <lineage>
        <taxon>Eukaryota</taxon>
        <taxon>Fungi</taxon>
        <taxon>Fungi incertae sedis</taxon>
        <taxon>Mucoromycota</taxon>
        <taxon>Mucoromycotina</taxon>
        <taxon>Endogonomycetes</taxon>
        <taxon>Endogonales</taxon>
        <taxon>Endogonaceae</taxon>
        <taxon>Jimgerdemannia</taxon>
    </lineage>
</organism>
<sequence length="130" mass="14572">MVEPVARTTGSDNTLELVYFDPDELIDAIIADRGWNAKKRYGSCDQHNDRWGSELISSIASTDRRFISFNVNGIYCKQSTQNKSRPTYPQICMHSRPSSIARPVTQRKSNPSSCNSLIPIAFISSSFIVP</sequence>
<dbReference type="AlphaFoldDB" id="A0A433QFA4"/>
<name>A0A433QFA4_9FUNG</name>
<gene>
    <name evidence="1" type="ORF">BC938DRAFT_481842</name>
</gene>
<dbReference type="Proteomes" id="UP000274822">
    <property type="component" value="Unassembled WGS sequence"/>
</dbReference>
<protein>
    <submittedName>
        <fullName evidence="1">Uncharacterized protein</fullName>
    </submittedName>
</protein>
<keyword evidence="2" id="KW-1185">Reference proteome</keyword>
<comment type="caution">
    <text evidence="1">The sequence shown here is derived from an EMBL/GenBank/DDBJ whole genome shotgun (WGS) entry which is preliminary data.</text>
</comment>
<evidence type="ECO:0000313" key="1">
    <source>
        <dbReference type="EMBL" id="RUS28466.1"/>
    </source>
</evidence>
<accession>A0A433QFA4</accession>
<evidence type="ECO:0000313" key="2">
    <source>
        <dbReference type="Proteomes" id="UP000274822"/>
    </source>
</evidence>
<dbReference type="EMBL" id="RBNJ01006573">
    <property type="protein sequence ID" value="RUS28466.1"/>
    <property type="molecule type" value="Genomic_DNA"/>
</dbReference>
<reference evidence="1 2" key="1">
    <citation type="journal article" date="2018" name="New Phytol.">
        <title>Phylogenomics of Endogonaceae and evolution of mycorrhizas within Mucoromycota.</title>
        <authorList>
            <person name="Chang Y."/>
            <person name="Desiro A."/>
            <person name="Na H."/>
            <person name="Sandor L."/>
            <person name="Lipzen A."/>
            <person name="Clum A."/>
            <person name="Barry K."/>
            <person name="Grigoriev I.V."/>
            <person name="Martin F.M."/>
            <person name="Stajich J.E."/>
            <person name="Smith M.E."/>
            <person name="Bonito G."/>
            <person name="Spatafora J.W."/>
        </authorList>
    </citation>
    <scope>NUCLEOTIDE SEQUENCE [LARGE SCALE GENOMIC DNA]</scope>
    <source>
        <strain evidence="1 2">AD002</strain>
    </source>
</reference>